<evidence type="ECO:0000259" key="1">
    <source>
        <dbReference type="Pfam" id="PF14065"/>
    </source>
</evidence>
<dbReference type="AlphaFoldDB" id="I3ZGP6"/>
<name>I3ZGP6_TERRK</name>
<evidence type="ECO:0000313" key="2">
    <source>
        <dbReference type="EMBL" id="AFL88414.1"/>
    </source>
</evidence>
<dbReference type="Proteomes" id="UP000006056">
    <property type="component" value="Chromosome"/>
</dbReference>
<keyword evidence="3" id="KW-1185">Reference proteome</keyword>
<dbReference type="EMBL" id="CP003379">
    <property type="protein sequence ID" value="AFL88414.1"/>
    <property type="molecule type" value="Genomic_DNA"/>
</dbReference>
<dbReference type="KEGG" id="trs:Terro_2144"/>
<gene>
    <name evidence="2" type="ordered locus">Terro_2144</name>
</gene>
<dbReference type="Pfam" id="PF14065">
    <property type="entry name" value="Pvc16_N"/>
    <property type="match status" value="1"/>
</dbReference>
<dbReference type="STRING" id="926566.Terro_2144"/>
<feature type="domain" description="Pvc16 N-terminal" evidence="1">
    <location>
        <begin position="13"/>
        <end position="212"/>
    </location>
</feature>
<sequence length="424" mass="45146">MSTAMAIAAAARVVAQLIDRRVALENFTAFQSMKTTVLSPEQIDGTDMSATIDVPPHINIFPYHVAMNAAYRNAFEPSRNAFGQPVTTPPLALDISFLVSTHSSLELLPEMLLGLAMQALSDVPQLTRERVRTLLAVNPLIDPPDPVLVALQRSGLADQLEILRIEPLNLNADEMQKLWTSIHSRCRPSFCYRISAVLIESENSAKSALPVRTFATAVVQSVRPFIDRIDPPNLLFQAAASQIALVGEELVQPGAVAVFSNGARRPLDAGSTPTRALVTLPAGLSAGIVGVELVRTIDIGAAPLKEVNESNLAIFLHRPVFALKGDGTPDITLNAGVLSIRLQPPPTTKQEIRLLLNDPVPSASSAGFTVAGVLGNIPATDPVTFKLAGVTPGSYMVRVRVDGAETPLTLDGNGAYTGPKITVV</sequence>
<evidence type="ECO:0000313" key="3">
    <source>
        <dbReference type="Proteomes" id="UP000006056"/>
    </source>
</evidence>
<proteinExistence type="predicted"/>
<dbReference type="InterPro" id="IPR025351">
    <property type="entry name" value="Pvc16_N"/>
</dbReference>
<dbReference type="eggNOG" id="ENOG502ZC8H">
    <property type="taxonomic scope" value="Bacteria"/>
</dbReference>
<organism evidence="2 3">
    <name type="scientific">Terriglobus roseus (strain DSM 18391 / NRRL B-41598 / KBS 63)</name>
    <dbReference type="NCBI Taxonomy" id="926566"/>
    <lineage>
        <taxon>Bacteria</taxon>
        <taxon>Pseudomonadati</taxon>
        <taxon>Acidobacteriota</taxon>
        <taxon>Terriglobia</taxon>
        <taxon>Terriglobales</taxon>
        <taxon>Acidobacteriaceae</taxon>
        <taxon>Terriglobus</taxon>
    </lineage>
</organism>
<dbReference type="HOGENOM" id="CLU_052029_0_0_0"/>
<dbReference type="OrthoDB" id="527247at2"/>
<protein>
    <recommendedName>
        <fullName evidence="1">Pvc16 N-terminal domain-containing protein</fullName>
    </recommendedName>
</protein>
<reference evidence="2 3" key="1">
    <citation type="submission" date="2012-06" db="EMBL/GenBank/DDBJ databases">
        <title>Complete genome of Terriglobus roseus DSM 18391.</title>
        <authorList>
            <consortium name="US DOE Joint Genome Institute (JGI-PGF)"/>
            <person name="Lucas S."/>
            <person name="Copeland A."/>
            <person name="Lapidus A."/>
            <person name="Glavina del Rio T."/>
            <person name="Dalin E."/>
            <person name="Tice H."/>
            <person name="Bruce D."/>
            <person name="Goodwin L."/>
            <person name="Pitluck S."/>
            <person name="Peters L."/>
            <person name="Mikhailova N."/>
            <person name="Munk A.C.C."/>
            <person name="Kyrpides N."/>
            <person name="Mavromatis K."/>
            <person name="Ivanova N."/>
            <person name="Brettin T."/>
            <person name="Detter J.C."/>
            <person name="Han C."/>
            <person name="Larimer F."/>
            <person name="Land M."/>
            <person name="Hauser L."/>
            <person name="Markowitz V."/>
            <person name="Cheng J.-F."/>
            <person name="Hugenholtz P."/>
            <person name="Woyke T."/>
            <person name="Wu D."/>
            <person name="Brambilla E."/>
            <person name="Klenk H.-P."/>
            <person name="Eisen J.A."/>
        </authorList>
    </citation>
    <scope>NUCLEOTIDE SEQUENCE [LARGE SCALE GENOMIC DNA]</scope>
    <source>
        <strain evidence="3">DSM 18391 / NRRL B-41598 / KBS 63</strain>
    </source>
</reference>
<accession>I3ZGP6</accession>
<dbReference type="PATRIC" id="fig|926566.3.peg.2114"/>
<dbReference type="RefSeq" id="WP_014785983.1">
    <property type="nucleotide sequence ID" value="NC_018014.1"/>
</dbReference>